<name>A0AB39RWN8_9ACTN</name>
<gene>
    <name evidence="1" type="ORF">AB5J53_46530</name>
</gene>
<protein>
    <recommendedName>
        <fullName evidence="2">DUF296 domain-containing protein</fullName>
    </recommendedName>
</protein>
<sequence length="132" mass="13927">MSAHPLPGSQVQVVLSDCSAADAGHLFAVLCSRFASDRCAEDEVREAEGHHPTVWTGTFDTEDAPENAAIPTGRLSGPVTAEVQGTPHAVQLVRETLRGAFAVSELGEDAGDQEVQVQLRLEAVPAHESESV</sequence>
<dbReference type="RefSeq" id="WP_369251612.1">
    <property type="nucleotide sequence ID" value="NZ_CP163443.1"/>
</dbReference>
<evidence type="ECO:0008006" key="2">
    <source>
        <dbReference type="Google" id="ProtNLM"/>
    </source>
</evidence>
<evidence type="ECO:0000313" key="1">
    <source>
        <dbReference type="EMBL" id="XDQ58566.1"/>
    </source>
</evidence>
<accession>A0AB39RWN8</accession>
<reference evidence="1" key="1">
    <citation type="submission" date="2024-07" db="EMBL/GenBank/DDBJ databases">
        <authorList>
            <person name="Yu S.T."/>
        </authorList>
    </citation>
    <scope>NUCLEOTIDE SEQUENCE</scope>
    <source>
        <strain evidence="1">R41</strain>
    </source>
</reference>
<organism evidence="1">
    <name type="scientific">Streptomyces sp. R41</name>
    <dbReference type="NCBI Taxonomy" id="3238632"/>
    <lineage>
        <taxon>Bacteria</taxon>
        <taxon>Bacillati</taxon>
        <taxon>Actinomycetota</taxon>
        <taxon>Actinomycetes</taxon>
        <taxon>Kitasatosporales</taxon>
        <taxon>Streptomycetaceae</taxon>
        <taxon>Streptomyces</taxon>
    </lineage>
</organism>
<dbReference type="AlphaFoldDB" id="A0AB39RWN8"/>
<dbReference type="EMBL" id="CP163443">
    <property type="protein sequence ID" value="XDQ58566.1"/>
    <property type="molecule type" value="Genomic_DNA"/>
</dbReference>
<proteinExistence type="predicted"/>